<keyword evidence="4" id="KW-0539">Nucleus</keyword>
<evidence type="ECO:0000256" key="5">
    <source>
        <dbReference type="SAM" id="MobiDB-lite"/>
    </source>
</evidence>
<feature type="compositionally biased region" description="Gly residues" evidence="5">
    <location>
        <begin position="10"/>
        <end position="31"/>
    </location>
</feature>
<comment type="caution">
    <text evidence="7">The sequence shown here is derived from an EMBL/GenBank/DDBJ whole genome shotgun (WGS) entry which is preliminary data.</text>
</comment>
<comment type="subcellular location">
    <subcellularLocation>
        <location evidence="1">Nucleus</location>
    </subcellularLocation>
</comment>
<dbReference type="AlphaFoldDB" id="A0AAE1GKH4"/>
<dbReference type="EMBL" id="JAWQEG010000136">
    <property type="protein sequence ID" value="KAK3894177.1"/>
    <property type="molecule type" value="Genomic_DNA"/>
</dbReference>
<dbReference type="Proteomes" id="UP001286313">
    <property type="component" value="Unassembled WGS sequence"/>
</dbReference>
<dbReference type="InterPro" id="IPR048589">
    <property type="entry name" value="SAMD1-like_WH"/>
</dbReference>
<sequence>MGPKDRDRSGGGGGGGGSSGGGDGGGGGGGSSLISSEEWLQRLLTAIAKIKSQKQRPNLERITQTMRQLYTVSPDIVVTNLQAQVDAGGILYIENKGIESYADPKNPPLRTGRVSVRTPTGSSRAGDLVGKVVRAVREAGPGGATLKDITAHLAPSAGVVTSGGGGTHEDSQLPALVRHATKRALQRGFLAQSGKVFTLGTLAKHRKAAGRPPTFKKHHGGAEDDYDDDLSIQLHNRSLDVNNSHLQPDASPTLGQGCLALISLPTQLTPSHMGMRKEAQTVRAIKGLLEASSRSIDNAIKTPALKSLLYLSPCLHPTFQLHPSFRRPPPPSRHTSPHSCTLHLFVTLSTSSSPTPLYWPHHSHTPPTHPIFLPSPLHIPLSSHPTTISSNPSPHSASFP</sequence>
<protein>
    <recommendedName>
        <fullName evidence="6">SAMD1-like winged helix (WH) domain-containing protein</fullName>
    </recommendedName>
</protein>
<dbReference type="GO" id="GO:0005634">
    <property type="term" value="C:nucleus"/>
    <property type="evidence" value="ECO:0007669"/>
    <property type="project" value="UniProtKB-SubCell"/>
</dbReference>
<dbReference type="GO" id="GO:0006325">
    <property type="term" value="P:chromatin organization"/>
    <property type="evidence" value="ECO:0007669"/>
    <property type="project" value="UniProtKB-KW"/>
</dbReference>
<evidence type="ECO:0000313" key="7">
    <source>
        <dbReference type="EMBL" id="KAK3894177.1"/>
    </source>
</evidence>
<organism evidence="7 8">
    <name type="scientific">Petrolisthes cinctipes</name>
    <name type="common">Flat porcelain crab</name>
    <dbReference type="NCBI Taxonomy" id="88211"/>
    <lineage>
        <taxon>Eukaryota</taxon>
        <taxon>Metazoa</taxon>
        <taxon>Ecdysozoa</taxon>
        <taxon>Arthropoda</taxon>
        <taxon>Crustacea</taxon>
        <taxon>Multicrustacea</taxon>
        <taxon>Malacostraca</taxon>
        <taxon>Eumalacostraca</taxon>
        <taxon>Eucarida</taxon>
        <taxon>Decapoda</taxon>
        <taxon>Pleocyemata</taxon>
        <taxon>Anomura</taxon>
        <taxon>Galatheoidea</taxon>
        <taxon>Porcellanidae</taxon>
        <taxon>Petrolisthes</taxon>
    </lineage>
</organism>
<feature type="region of interest" description="Disordered" evidence="5">
    <location>
        <begin position="1"/>
        <end position="33"/>
    </location>
</feature>
<feature type="region of interest" description="Disordered" evidence="5">
    <location>
        <begin position="103"/>
        <end position="123"/>
    </location>
</feature>
<evidence type="ECO:0000256" key="1">
    <source>
        <dbReference type="ARBA" id="ARBA00004123"/>
    </source>
</evidence>
<accession>A0AAE1GKH4</accession>
<keyword evidence="3" id="KW-0156">Chromatin regulator</keyword>
<evidence type="ECO:0000313" key="8">
    <source>
        <dbReference type="Proteomes" id="UP001286313"/>
    </source>
</evidence>
<evidence type="ECO:0000256" key="2">
    <source>
        <dbReference type="ARBA" id="ARBA00022553"/>
    </source>
</evidence>
<dbReference type="GO" id="GO:0003677">
    <property type="term" value="F:DNA binding"/>
    <property type="evidence" value="ECO:0007669"/>
    <property type="project" value="InterPro"/>
</dbReference>
<dbReference type="Pfam" id="PF21524">
    <property type="entry name" value="SAMD1_WH"/>
    <property type="match status" value="1"/>
</dbReference>
<keyword evidence="8" id="KW-1185">Reference proteome</keyword>
<name>A0AAE1GKH4_PETCI</name>
<reference evidence="7" key="1">
    <citation type="submission" date="2023-10" db="EMBL/GenBank/DDBJ databases">
        <title>Genome assemblies of two species of porcelain crab, Petrolisthes cinctipes and Petrolisthes manimaculis (Anomura: Porcellanidae).</title>
        <authorList>
            <person name="Angst P."/>
        </authorList>
    </citation>
    <scope>NUCLEOTIDE SEQUENCE</scope>
    <source>
        <strain evidence="7">PB745_01</strain>
        <tissue evidence="7">Gill</tissue>
    </source>
</reference>
<evidence type="ECO:0000259" key="6">
    <source>
        <dbReference type="PROSITE" id="PS52014"/>
    </source>
</evidence>
<keyword evidence="2" id="KW-0597">Phosphoprotein</keyword>
<proteinExistence type="predicted"/>
<dbReference type="PROSITE" id="PS52014">
    <property type="entry name" value="SAMD1_WH"/>
    <property type="match status" value="1"/>
</dbReference>
<gene>
    <name evidence="7" type="ORF">Pcinc_002034</name>
</gene>
<evidence type="ECO:0000256" key="3">
    <source>
        <dbReference type="ARBA" id="ARBA00022853"/>
    </source>
</evidence>
<feature type="domain" description="SAMD1-like winged helix (WH)" evidence="6">
    <location>
        <begin position="31"/>
        <end position="107"/>
    </location>
</feature>
<evidence type="ECO:0000256" key="4">
    <source>
        <dbReference type="ARBA" id="ARBA00023242"/>
    </source>
</evidence>